<dbReference type="Proteomes" id="UP000262440">
    <property type="component" value="Segment"/>
</dbReference>
<reference evidence="1 2" key="1">
    <citation type="journal article" date="2018" name="Front. Microbiol.">
        <title>Jumbo Bacteriophages Are Represented Within an Increasing Diversity of Environmental Viruses Infecting the Emerging Phytopathogen, Dickeya solani.</title>
        <authorList>
            <person name="Day A.W."/>
            <person name="Ahn J."/>
            <person name="Salmond G.P.C."/>
        </authorList>
    </citation>
    <scope>NUCLEOTIDE SEQUENCE [LARGE SCALE GENOMIC DNA]</scope>
</reference>
<organism evidence="1 2">
    <name type="scientific">Dickeya phage vB_DsoM_AD1</name>
    <dbReference type="NCBI Taxonomy" id="2283029"/>
    <lineage>
        <taxon>Viruses</taxon>
        <taxon>Duplodnaviria</taxon>
        <taxon>Heunggongvirae</taxon>
        <taxon>Uroviricota</taxon>
        <taxon>Caudoviricetes</taxon>
        <taxon>Alexandravirus</taxon>
        <taxon>Alexandravirus AD1</taxon>
    </lineage>
</organism>
<keyword evidence="2" id="KW-1185">Reference proteome</keyword>
<dbReference type="EMBL" id="MH460463">
    <property type="protein sequence ID" value="AXG67208.1"/>
    <property type="molecule type" value="Genomic_DNA"/>
</dbReference>
<evidence type="ECO:0000313" key="1">
    <source>
        <dbReference type="EMBL" id="AXG67208.1"/>
    </source>
</evidence>
<sequence>MKERLPHTLDMDMIKSEASRLSMNVSQWRNGDEEPTSEVITITLDFSNFVHSVSVMSNLLMVIRDKLECTNVWLVSHECLPHPEHKDHTRINVTVFPRTIKESCNAS</sequence>
<protein>
    <submittedName>
        <fullName evidence="1">Uncharacterized protein</fullName>
    </submittedName>
</protein>
<gene>
    <name evidence="1" type="ORF">AD1_164</name>
</gene>
<accession>A0A384ZY78</accession>
<evidence type="ECO:0000313" key="2">
    <source>
        <dbReference type="Proteomes" id="UP000262440"/>
    </source>
</evidence>
<name>A0A384ZY78_9CAUD</name>
<proteinExistence type="predicted"/>